<evidence type="ECO:0000313" key="2">
    <source>
        <dbReference type="RefSeq" id="XP_010914313.1"/>
    </source>
</evidence>
<accession>A0A6I9QSB5</accession>
<gene>
    <name evidence="2" type="primary">LOC105039750</name>
</gene>
<evidence type="ECO:0000313" key="1">
    <source>
        <dbReference type="Proteomes" id="UP000504607"/>
    </source>
</evidence>
<dbReference type="InParanoid" id="A0A6I9QSB5"/>
<reference evidence="2" key="1">
    <citation type="submission" date="2025-08" db="UniProtKB">
        <authorList>
            <consortium name="RefSeq"/>
        </authorList>
    </citation>
    <scope>IDENTIFICATION</scope>
</reference>
<dbReference type="AlphaFoldDB" id="A0A6I9QSB5"/>
<keyword evidence="1" id="KW-1185">Reference proteome</keyword>
<organism evidence="1 2">
    <name type="scientific">Elaeis guineensis var. tenera</name>
    <name type="common">Oil palm</name>
    <dbReference type="NCBI Taxonomy" id="51953"/>
    <lineage>
        <taxon>Eukaryota</taxon>
        <taxon>Viridiplantae</taxon>
        <taxon>Streptophyta</taxon>
        <taxon>Embryophyta</taxon>
        <taxon>Tracheophyta</taxon>
        <taxon>Spermatophyta</taxon>
        <taxon>Magnoliopsida</taxon>
        <taxon>Liliopsida</taxon>
        <taxon>Arecaceae</taxon>
        <taxon>Arecoideae</taxon>
        <taxon>Cocoseae</taxon>
        <taxon>Elaeidinae</taxon>
        <taxon>Elaeis</taxon>
    </lineage>
</organism>
<dbReference type="RefSeq" id="XP_010914313.1">
    <property type="nucleotide sequence ID" value="XM_010916011.2"/>
</dbReference>
<name>A0A6I9QSB5_ELAGV</name>
<sequence length="216" mass="23653">MQYSFPLSSLFPRSPSPSFQAFSLAVASLAPPSLPLSFLFLCYCALPVACGPSPPLSFCLPCGCCGQPAIFLPDKKRPYDPFDHERIDKVEFWVVEEDPELKLDYKELEEMLNQGGNAKEGASSKTPRGPSNMVQIGYIGFEEVLNTALTKVGNCLQFSSSWPCGQTLKDWVKDMCGNKCRRGINNEASPLGGTTMSACSYCKGKDPWVSLPKVCN</sequence>
<proteinExistence type="predicted"/>
<protein>
    <submittedName>
        <fullName evidence="2">Uncharacterized protein LOC105039750</fullName>
    </submittedName>
</protein>
<dbReference type="Proteomes" id="UP000504607">
    <property type="component" value="Chromosome 2"/>
</dbReference>